<dbReference type="InterPro" id="IPR006119">
    <property type="entry name" value="Resolv_N"/>
</dbReference>
<keyword evidence="3" id="KW-1185">Reference proteome</keyword>
<dbReference type="GO" id="GO:0003677">
    <property type="term" value="F:DNA binding"/>
    <property type="evidence" value="ECO:0007669"/>
    <property type="project" value="InterPro"/>
</dbReference>
<dbReference type="RefSeq" id="WP_171624809.1">
    <property type="nucleotide sequence ID" value="NZ_JABBPG010000001.1"/>
</dbReference>
<evidence type="ECO:0000313" key="2">
    <source>
        <dbReference type="EMBL" id="NOU49753.1"/>
    </source>
</evidence>
<feature type="domain" description="Resolvase/invertase-type recombinase catalytic" evidence="1">
    <location>
        <begin position="2"/>
        <end position="154"/>
    </location>
</feature>
<dbReference type="GO" id="GO:0000150">
    <property type="term" value="F:DNA strand exchange activity"/>
    <property type="evidence" value="ECO:0007669"/>
    <property type="project" value="InterPro"/>
</dbReference>
<dbReference type="Gene3D" id="3.40.50.1390">
    <property type="entry name" value="Resolvase, N-terminal catalytic domain"/>
    <property type="match status" value="1"/>
</dbReference>
<comment type="caution">
    <text evidence="2">The sequence shown here is derived from an EMBL/GenBank/DDBJ whole genome shotgun (WGS) entry which is preliminary data.</text>
</comment>
<dbReference type="Pfam" id="PF00239">
    <property type="entry name" value="Resolvase"/>
    <property type="match status" value="1"/>
</dbReference>
<organism evidence="2 3">
    <name type="scientific">Pseudoalteromonas caenipelagi</name>
    <dbReference type="NCBI Taxonomy" id="2726988"/>
    <lineage>
        <taxon>Bacteria</taxon>
        <taxon>Pseudomonadati</taxon>
        <taxon>Pseudomonadota</taxon>
        <taxon>Gammaproteobacteria</taxon>
        <taxon>Alteromonadales</taxon>
        <taxon>Pseudoalteromonadaceae</taxon>
        <taxon>Pseudoalteromonas</taxon>
    </lineage>
</organism>
<accession>A0A849VAW1</accession>
<sequence length="209" mass="23529">MNARIYMRASTQEQDAYRAEQELTDFCQSNAITIVGKYVENYTGTKLKRPKLGLLLAESEADEILLVESVDRLSRLPLDEWYQLKAIINEKGLRLIVADLPTTHTLISDDDLTSNILKIVNNMLLDLMATMARQDNDKRRERIKQGLAKAKAEGKQVGGRSKNKATREKVVRYINKNLGAEEVSKLADCSVATVYRIKNEILSGQLVCA</sequence>
<dbReference type="PROSITE" id="PS51736">
    <property type="entry name" value="RECOMBINASES_3"/>
    <property type="match status" value="1"/>
</dbReference>
<gene>
    <name evidence="2" type="ORF">HG263_04290</name>
</gene>
<dbReference type="InterPro" id="IPR036162">
    <property type="entry name" value="Resolvase-like_N_sf"/>
</dbReference>
<dbReference type="EMBL" id="JABBPG010000001">
    <property type="protein sequence ID" value="NOU49753.1"/>
    <property type="molecule type" value="Genomic_DNA"/>
</dbReference>
<dbReference type="SMART" id="SM00857">
    <property type="entry name" value="Resolvase"/>
    <property type="match status" value="1"/>
</dbReference>
<evidence type="ECO:0000313" key="3">
    <source>
        <dbReference type="Proteomes" id="UP000586305"/>
    </source>
</evidence>
<dbReference type="PANTHER" id="PTHR30461:SF25">
    <property type="entry name" value="RESOLVASE-RELATED"/>
    <property type="match status" value="1"/>
</dbReference>
<dbReference type="PANTHER" id="PTHR30461">
    <property type="entry name" value="DNA-INVERTASE FROM LAMBDOID PROPHAGE"/>
    <property type="match status" value="1"/>
</dbReference>
<name>A0A849VAW1_9GAMM</name>
<dbReference type="Proteomes" id="UP000586305">
    <property type="component" value="Unassembled WGS sequence"/>
</dbReference>
<reference evidence="2 3" key="1">
    <citation type="submission" date="2020-04" db="EMBL/GenBank/DDBJ databases">
        <title>Pseudoalteromonas caenipelagi sp. nov., isolated from a tidal flat.</title>
        <authorList>
            <person name="Park S."/>
            <person name="Yoon J.-H."/>
        </authorList>
    </citation>
    <scope>NUCLEOTIDE SEQUENCE [LARGE SCALE GENOMIC DNA]</scope>
    <source>
        <strain evidence="2 3">JBTF-M23</strain>
    </source>
</reference>
<dbReference type="AlphaFoldDB" id="A0A849VAW1"/>
<dbReference type="InterPro" id="IPR050639">
    <property type="entry name" value="SSR_resolvase"/>
</dbReference>
<protein>
    <submittedName>
        <fullName evidence="2">Recombinase family protein</fullName>
    </submittedName>
</protein>
<evidence type="ECO:0000259" key="1">
    <source>
        <dbReference type="PROSITE" id="PS51736"/>
    </source>
</evidence>
<proteinExistence type="predicted"/>
<dbReference type="SUPFAM" id="SSF53041">
    <property type="entry name" value="Resolvase-like"/>
    <property type="match status" value="1"/>
</dbReference>